<organism evidence="1 2">
    <name type="scientific">Bifidobacterium asteroides</name>
    <dbReference type="NCBI Taxonomy" id="1684"/>
    <lineage>
        <taxon>Bacteria</taxon>
        <taxon>Bacillati</taxon>
        <taxon>Actinomycetota</taxon>
        <taxon>Actinomycetes</taxon>
        <taxon>Bifidobacteriales</taxon>
        <taxon>Bifidobacteriaceae</taxon>
        <taxon>Bifidobacterium</taxon>
    </lineage>
</organism>
<reference evidence="1 2" key="1">
    <citation type="submission" date="2019-07" db="EMBL/GenBank/DDBJ databases">
        <title>Bifidobacterium asteroides genomes.</title>
        <authorList>
            <person name="Zheng H."/>
        </authorList>
    </citation>
    <scope>NUCLEOTIDE SEQUENCE [LARGE SCALE GENOMIC DNA]</scope>
    <source>
        <strain evidence="1 2">W8111</strain>
    </source>
</reference>
<name>A0A556R9W2_9BIFI</name>
<comment type="caution">
    <text evidence="1">The sequence shown here is derived from an EMBL/GenBank/DDBJ whole genome shotgun (WGS) entry which is preliminary data.</text>
</comment>
<gene>
    <name evidence="1" type="ORF">FPK29_04765</name>
</gene>
<evidence type="ECO:0000313" key="1">
    <source>
        <dbReference type="EMBL" id="TSJ85676.1"/>
    </source>
</evidence>
<dbReference type="EMBL" id="VMHJ01000002">
    <property type="protein sequence ID" value="TSJ85676.1"/>
    <property type="molecule type" value="Genomic_DNA"/>
</dbReference>
<accession>A0A556R9W2</accession>
<evidence type="ECO:0000313" key="2">
    <source>
        <dbReference type="Proteomes" id="UP000317536"/>
    </source>
</evidence>
<dbReference type="AlphaFoldDB" id="A0A556R9W2"/>
<proteinExistence type="predicted"/>
<dbReference type="Proteomes" id="UP000317536">
    <property type="component" value="Unassembled WGS sequence"/>
</dbReference>
<protein>
    <submittedName>
        <fullName evidence="1">Uncharacterized protein</fullName>
    </submittedName>
</protein>
<sequence>MTARPAFAEPEDLAEWLGEDIPADKEDADHKRAQRCLRAASNLIRNQTGRDWTGEDGKLPDDLPEELQDVCLACAGRMYTNPNAETQWNLQADDGMDGGSRKVEEPGLYLTATEKATLSRLTARQSPVIAGIGVIGTTRGEAASSDMHHEWDDDSRFLMARITEST</sequence>